<comment type="caution">
    <text evidence="2">The sequence shown here is derived from an EMBL/GenBank/DDBJ whole genome shotgun (WGS) entry which is preliminary data.</text>
</comment>
<keyword evidence="1" id="KW-1133">Transmembrane helix</keyword>
<keyword evidence="3" id="KW-1185">Reference proteome</keyword>
<reference evidence="2 3" key="1">
    <citation type="submission" date="2020-07" db="EMBL/GenBank/DDBJ databases">
        <title>Sequencing the genomes of 1000 actinobacteria strains.</title>
        <authorList>
            <person name="Klenk H.-P."/>
        </authorList>
    </citation>
    <scope>NUCLEOTIDE SEQUENCE [LARGE SCALE GENOMIC DNA]</scope>
    <source>
        <strain evidence="2 3">LI1</strain>
    </source>
</reference>
<name>A0A7Z0J5S3_9MICO</name>
<dbReference type="EMBL" id="JACCFM010000001">
    <property type="protein sequence ID" value="NYJ19133.1"/>
    <property type="molecule type" value="Genomic_DNA"/>
</dbReference>
<dbReference type="AlphaFoldDB" id="A0A7Z0J5S3"/>
<protein>
    <submittedName>
        <fullName evidence="2">Uncharacterized protein</fullName>
    </submittedName>
</protein>
<dbReference type="Proteomes" id="UP000537260">
    <property type="component" value="Unassembled WGS sequence"/>
</dbReference>
<proteinExistence type="predicted"/>
<evidence type="ECO:0000313" key="2">
    <source>
        <dbReference type="EMBL" id="NYJ19133.1"/>
    </source>
</evidence>
<dbReference type="RefSeq" id="WP_179577945.1">
    <property type="nucleotide sequence ID" value="NZ_JACCFM010000001.1"/>
</dbReference>
<keyword evidence="1" id="KW-0472">Membrane</keyword>
<sequence length="50" mass="5339">MKDNPQLRFIMVIMAVLVALVAVVILVQLTLPPEDGVPVRPTSVSTVNPG</sequence>
<keyword evidence="1" id="KW-0812">Transmembrane</keyword>
<evidence type="ECO:0000313" key="3">
    <source>
        <dbReference type="Proteomes" id="UP000537260"/>
    </source>
</evidence>
<organism evidence="2 3">
    <name type="scientific">Glaciibacter psychrotolerans</name>
    <dbReference type="NCBI Taxonomy" id="670054"/>
    <lineage>
        <taxon>Bacteria</taxon>
        <taxon>Bacillati</taxon>
        <taxon>Actinomycetota</taxon>
        <taxon>Actinomycetes</taxon>
        <taxon>Micrococcales</taxon>
        <taxon>Microbacteriaceae</taxon>
        <taxon>Glaciibacter</taxon>
    </lineage>
</organism>
<gene>
    <name evidence="2" type="ORF">HNR05_000924</name>
</gene>
<evidence type="ECO:0000256" key="1">
    <source>
        <dbReference type="SAM" id="Phobius"/>
    </source>
</evidence>
<accession>A0A7Z0J5S3</accession>
<feature type="transmembrane region" description="Helical" evidence="1">
    <location>
        <begin position="7"/>
        <end position="31"/>
    </location>
</feature>